<dbReference type="Gene3D" id="3.30.450.40">
    <property type="match status" value="5"/>
</dbReference>
<name>A0ABS0P5C9_9BRAD</name>
<dbReference type="InterPro" id="IPR029016">
    <property type="entry name" value="GAF-like_dom_sf"/>
</dbReference>
<evidence type="ECO:0000256" key="4">
    <source>
        <dbReference type="SAM" id="Coils"/>
    </source>
</evidence>
<feature type="domain" description="Histidine kinase" evidence="5">
    <location>
        <begin position="952"/>
        <end position="1196"/>
    </location>
</feature>
<keyword evidence="4" id="KW-0175">Coiled coil</keyword>
<dbReference type="SUPFAM" id="SSF47384">
    <property type="entry name" value="Homodimeric domain of signal transducing histidine kinase"/>
    <property type="match status" value="1"/>
</dbReference>
<dbReference type="Pfam" id="PF02518">
    <property type="entry name" value="HATPase_c"/>
    <property type="match status" value="1"/>
</dbReference>
<evidence type="ECO:0000259" key="5">
    <source>
        <dbReference type="PROSITE" id="PS50109"/>
    </source>
</evidence>
<dbReference type="SMART" id="SM00388">
    <property type="entry name" value="HisKA"/>
    <property type="match status" value="1"/>
</dbReference>
<evidence type="ECO:0000256" key="3">
    <source>
        <dbReference type="ARBA" id="ARBA00022553"/>
    </source>
</evidence>
<dbReference type="Proteomes" id="UP001194539">
    <property type="component" value="Unassembled WGS sequence"/>
</dbReference>
<dbReference type="InterPro" id="IPR003661">
    <property type="entry name" value="HisK_dim/P_dom"/>
</dbReference>
<accession>A0ABS0P5C9</accession>
<sequence length="1206" mass="131551">MTSAANRLATWIFIMAALPQDVVADLQQENARLLAELRAAQDRETATADILKIIASSPSEVKPVFDAIARRANALLGGFSTTVFRFIDGNAHLAAFTPTNSAADEALKKMFPRAIADFESMARTQAGKVVPTPDTEALTNDIKFIARARGFRSMLFVPLATGGTVIGMISVTRAEPGAFAPHHVQLLQTFADQAVIAIENARLFDEVQARTDDLRESLQQQTATADVLKVISRSAFDLQTVLDTLTESAASLCGADMAAIVRQDTDGSYYHATRYNFSPEWAKVSAGVRLSAGRGSLVGRVLLCGKAVQIPDVLVDRDYAYPEQQRAGGYRTLLGVPLLRSGEAIGVLFLGRKTANSFTDKQIDLVSTFADQAVIAIENVRLFDEVQAKTRDLAESLQQQTATADVLKVISRSTFDLQTVLDTLVESAARLCEAEMAFIMRREGDEYQAGAAVGFSEEYIAFLQAHPIASDRSTVTGRAVLERRPVQILDVAADPEYGLQASINMAGQRTALGVPLLRENEPIGAIVIARKRVQPFTEKQIELVATFADQAVIAIENVRLFEQLQTRTRDLSEALTYQTGSANILRVIASSPTEVGPVLKAIVESACGLCEAYDALVVLRDGDDIVIEAHHGQVPVVWSRRAISVKSPTGRAIVDRRTVQVHDLLGPDGEEYPIGREYAARSNVRTVLSVPLLREGESMGAIVLRRMEVRPFDDKQIALLQTFADQAVIAIGNVRLFEQLNESLERQTATSEVLEIISASSGALTPVFHKMLENATRICGAGFGTMNLYEEGGFRTVALHNAPQAYVDTRLYQNIRPHPASGLGTVEKTHQTVHIDDIRTQPPYIEGNSNVRALADLAGARTLVIVPMLKEDELIGTITIFRQEVKSFTDKQIELVSNFAHQGVIAIENARLLNELRERTMELSQSLEELRNAQDRLIQTEKLASLGQLTAGIAHEIKNPLNFVNNFAALSSELTDELGEALRSASLGEAERQDIDALIHMLQGNLEKIVQHGTRADSIVKNMLLHSREGSGERRAADINAILEESLNLAYHGARAERAGFNITLERKLDPSAGALELYPQEITRVFLNLVSNGFYAANKQKDAVGDGFEPRLRATTTDLGGAVEIRIRDNGTGIPADVREKIFNPFFTTKPAGEGTGLGLSICHDIIVKQHGGSIEVDTEPGEYTEFIITLPRTRAAPLQSGGRS</sequence>
<dbReference type="InterPro" id="IPR005467">
    <property type="entry name" value="His_kinase_dom"/>
</dbReference>
<evidence type="ECO:0000256" key="1">
    <source>
        <dbReference type="ARBA" id="ARBA00000085"/>
    </source>
</evidence>
<dbReference type="CDD" id="cd00082">
    <property type="entry name" value="HisKA"/>
    <property type="match status" value="1"/>
</dbReference>
<organism evidence="6 7">
    <name type="scientific">Bradyrhizobium diversitatis</name>
    <dbReference type="NCBI Taxonomy" id="2755406"/>
    <lineage>
        <taxon>Bacteria</taxon>
        <taxon>Pseudomonadati</taxon>
        <taxon>Pseudomonadota</taxon>
        <taxon>Alphaproteobacteria</taxon>
        <taxon>Hyphomicrobiales</taxon>
        <taxon>Nitrobacteraceae</taxon>
        <taxon>Bradyrhizobium</taxon>
    </lineage>
</organism>
<evidence type="ECO:0000313" key="7">
    <source>
        <dbReference type="Proteomes" id="UP001194539"/>
    </source>
</evidence>
<dbReference type="InterPro" id="IPR036097">
    <property type="entry name" value="HisK_dim/P_sf"/>
</dbReference>
<dbReference type="PRINTS" id="PR00344">
    <property type="entry name" value="BCTRLSENSOR"/>
</dbReference>
<gene>
    <name evidence="6" type="ORF">H1B27_19815</name>
</gene>
<dbReference type="Pfam" id="PF13185">
    <property type="entry name" value="GAF_2"/>
    <property type="match status" value="3"/>
</dbReference>
<dbReference type="Gene3D" id="1.10.287.130">
    <property type="match status" value="1"/>
</dbReference>
<dbReference type="SUPFAM" id="SSF55781">
    <property type="entry name" value="GAF domain-like"/>
    <property type="match status" value="5"/>
</dbReference>
<dbReference type="SMART" id="SM00065">
    <property type="entry name" value="GAF"/>
    <property type="match status" value="5"/>
</dbReference>
<evidence type="ECO:0000256" key="2">
    <source>
        <dbReference type="ARBA" id="ARBA00012438"/>
    </source>
</evidence>
<dbReference type="Pfam" id="PF01590">
    <property type="entry name" value="GAF"/>
    <property type="match status" value="2"/>
</dbReference>
<dbReference type="PANTHER" id="PTHR43065">
    <property type="entry name" value="SENSOR HISTIDINE KINASE"/>
    <property type="match status" value="1"/>
</dbReference>
<dbReference type="InterPro" id="IPR036890">
    <property type="entry name" value="HATPase_C_sf"/>
</dbReference>
<dbReference type="EC" id="2.7.13.3" evidence="2"/>
<dbReference type="PANTHER" id="PTHR43065:SF42">
    <property type="entry name" value="TWO-COMPONENT SENSOR PPRA"/>
    <property type="match status" value="1"/>
</dbReference>
<protein>
    <recommendedName>
        <fullName evidence="2">histidine kinase</fullName>
        <ecNumber evidence="2">2.7.13.3</ecNumber>
    </recommendedName>
</protein>
<dbReference type="SMART" id="SM00387">
    <property type="entry name" value="HATPase_c"/>
    <property type="match status" value="1"/>
</dbReference>
<dbReference type="InterPro" id="IPR003018">
    <property type="entry name" value="GAF"/>
</dbReference>
<keyword evidence="3" id="KW-0597">Phosphoprotein</keyword>
<comment type="catalytic activity">
    <reaction evidence="1">
        <text>ATP + protein L-histidine = ADP + protein N-phospho-L-histidine.</text>
        <dbReference type="EC" id="2.7.13.3"/>
    </reaction>
</comment>
<dbReference type="Gene3D" id="3.30.565.10">
    <property type="entry name" value="Histidine kinase-like ATPase, C-terminal domain"/>
    <property type="match status" value="1"/>
</dbReference>
<dbReference type="InterPro" id="IPR004358">
    <property type="entry name" value="Sig_transdc_His_kin-like_C"/>
</dbReference>
<dbReference type="SUPFAM" id="SSF55874">
    <property type="entry name" value="ATPase domain of HSP90 chaperone/DNA topoisomerase II/histidine kinase"/>
    <property type="match status" value="1"/>
</dbReference>
<dbReference type="Pfam" id="PF00512">
    <property type="entry name" value="HisKA"/>
    <property type="match status" value="1"/>
</dbReference>
<keyword evidence="7" id="KW-1185">Reference proteome</keyword>
<proteinExistence type="predicted"/>
<feature type="coiled-coil region" evidence="4">
    <location>
        <begin position="913"/>
        <end position="943"/>
    </location>
</feature>
<dbReference type="PROSITE" id="PS50109">
    <property type="entry name" value="HIS_KIN"/>
    <property type="match status" value="1"/>
</dbReference>
<evidence type="ECO:0000313" key="6">
    <source>
        <dbReference type="EMBL" id="MBH5388513.1"/>
    </source>
</evidence>
<dbReference type="InterPro" id="IPR003594">
    <property type="entry name" value="HATPase_dom"/>
</dbReference>
<comment type="caution">
    <text evidence="6">The sequence shown here is derived from an EMBL/GenBank/DDBJ whole genome shotgun (WGS) entry which is preliminary data.</text>
</comment>
<dbReference type="EMBL" id="JACEGD010000017">
    <property type="protein sequence ID" value="MBH5388513.1"/>
    <property type="molecule type" value="Genomic_DNA"/>
</dbReference>
<reference evidence="6 7" key="1">
    <citation type="submission" date="2020-07" db="EMBL/GenBank/DDBJ databases">
        <title>Bradyrhizobium diversity isolated from nodules of indigenous legumes of Western Australia.</title>
        <authorList>
            <person name="Klepa M.S."/>
        </authorList>
    </citation>
    <scope>NUCLEOTIDE SEQUENCE [LARGE SCALE GENOMIC DNA]</scope>
    <source>
        <strain evidence="6 7">CNPSo 4019</strain>
    </source>
</reference>